<dbReference type="OMA" id="CLIVANF"/>
<dbReference type="HOGENOM" id="CLU_1130706_0_0_1"/>
<proteinExistence type="predicted"/>
<reference evidence="2" key="1">
    <citation type="journal article" date="2011" name="Nature">
        <title>Genome sequence and analysis of the tuber crop potato.</title>
        <authorList>
            <consortium name="The Potato Genome Sequencing Consortium"/>
        </authorList>
    </citation>
    <scope>NUCLEOTIDE SEQUENCE [LARGE SCALE GENOMIC DNA]</scope>
    <source>
        <strain evidence="2">cv. DM1-3 516 R44</strain>
    </source>
</reference>
<sequence length="246" mass="27399">MQPKGEYKDIPVQIKTEGAEILLNQAKQENYDSKEISNSDLDDNKEDPLPLILIMRYTNVRGGVSLQITKTGAKVTVNKAQKLFAQLEQSVEMANEFDFEGLVIIGVVDSKINVSLVAANFNSEMQPATLVAMSPEWKVLKLRMAMQRFCGERASNLIHQYFKEDNFNLDGFDHVKQYFLYHISSASGDSSDPSGIVDAILVINVQKLCKNNGLNSGIIKAANQITILFIMTFTCSSQGIYNTPSY</sequence>
<reference evidence="1" key="2">
    <citation type="submission" date="2015-06" db="UniProtKB">
        <authorList>
            <consortium name="EnsemblPlants"/>
        </authorList>
    </citation>
    <scope>IDENTIFICATION</scope>
    <source>
        <strain evidence="1">DM1-3 516 R44</strain>
    </source>
</reference>
<name>M1DW36_SOLTU</name>
<protein>
    <submittedName>
        <fullName evidence="1">Uncharacterized protein</fullName>
    </submittedName>
</protein>
<organism evidence="1 2">
    <name type="scientific">Solanum tuberosum</name>
    <name type="common">Potato</name>
    <dbReference type="NCBI Taxonomy" id="4113"/>
    <lineage>
        <taxon>Eukaryota</taxon>
        <taxon>Viridiplantae</taxon>
        <taxon>Streptophyta</taxon>
        <taxon>Embryophyta</taxon>
        <taxon>Tracheophyta</taxon>
        <taxon>Spermatophyta</taxon>
        <taxon>Magnoliopsida</taxon>
        <taxon>eudicotyledons</taxon>
        <taxon>Gunneridae</taxon>
        <taxon>Pentapetalae</taxon>
        <taxon>asterids</taxon>
        <taxon>lamiids</taxon>
        <taxon>Solanales</taxon>
        <taxon>Solanaceae</taxon>
        <taxon>Solanoideae</taxon>
        <taxon>Solaneae</taxon>
        <taxon>Solanum</taxon>
    </lineage>
</organism>
<dbReference type="AlphaFoldDB" id="M1DW36"/>
<accession>M1DW36</accession>
<dbReference type="Proteomes" id="UP000011115">
    <property type="component" value="Unassembled WGS sequence"/>
</dbReference>
<dbReference type="Gramene" id="PGSC0003DMT400095347">
    <property type="protein sequence ID" value="PGSC0003DMT400095347"/>
    <property type="gene ID" value="PGSC0003DMG400044918"/>
</dbReference>
<dbReference type="PaxDb" id="4113-PGSC0003DMT400095347"/>
<keyword evidence="2" id="KW-1185">Reference proteome</keyword>
<dbReference type="EnsemblPlants" id="PGSC0003DMT400095347">
    <property type="protein sequence ID" value="PGSC0003DMT400095347"/>
    <property type="gene ID" value="PGSC0003DMG400044918"/>
</dbReference>
<evidence type="ECO:0000313" key="1">
    <source>
        <dbReference type="EnsemblPlants" id="PGSC0003DMT400095347"/>
    </source>
</evidence>
<evidence type="ECO:0000313" key="2">
    <source>
        <dbReference type="Proteomes" id="UP000011115"/>
    </source>
</evidence>
<dbReference type="InParanoid" id="M1DW36"/>